<keyword evidence="2" id="KW-0732">Signal</keyword>
<feature type="chain" id="PRO_5038368006" evidence="2">
    <location>
        <begin position="27"/>
        <end position="200"/>
    </location>
</feature>
<dbReference type="AlphaFoldDB" id="A0A212KEP0"/>
<feature type="compositionally biased region" description="Low complexity" evidence="1">
    <location>
        <begin position="104"/>
        <end position="117"/>
    </location>
</feature>
<organism evidence="3">
    <name type="scientific">uncultured Eubacteriales bacterium</name>
    <dbReference type="NCBI Taxonomy" id="172733"/>
    <lineage>
        <taxon>Bacteria</taxon>
        <taxon>Bacillati</taxon>
        <taxon>Bacillota</taxon>
        <taxon>Clostridia</taxon>
        <taxon>Eubacteriales</taxon>
        <taxon>environmental samples</taxon>
    </lineage>
</organism>
<feature type="region of interest" description="Disordered" evidence="1">
    <location>
        <begin position="88"/>
        <end position="130"/>
    </location>
</feature>
<proteinExistence type="predicted"/>
<evidence type="ECO:0000256" key="2">
    <source>
        <dbReference type="SAM" id="SignalP"/>
    </source>
</evidence>
<evidence type="ECO:0000256" key="1">
    <source>
        <dbReference type="SAM" id="MobiDB-lite"/>
    </source>
</evidence>
<sequence length="200" mass="21332">MKKKTKIKLAATTLMALSLTIITPQTMPQKQPQQPEDRPVSVLVDDSRGNTPPPSVEHQISKTLPSQNGQNGTLSQPTDSLIAEQIVIPSDNSPPQPSEKEEVPNTPTPTTQTATKPTTPPAPISAEPKMGDTRIIDGKKQSYFLGFGWVDDMGENKCTFAADMYENGNKIGSMGGGTVGHSDTQGADSGDINKMVGIMD</sequence>
<gene>
    <name evidence="3" type="ORF">KL86CLO1_12839</name>
</gene>
<dbReference type="EMBL" id="FLUN01000001">
    <property type="protein sequence ID" value="SBW10102.1"/>
    <property type="molecule type" value="Genomic_DNA"/>
</dbReference>
<feature type="signal peptide" evidence="2">
    <location>
        <begin position="1"/>
        <end position="26"/>
    </location>
</feature>
<name>A0A212KEP0_9FIRM</name>
<feature type="region of interest" description="Disordered" evidence="1">
    <location>
        <begin position="23"/>
        <end position="76"/>
    </location>
</feature>
<evidence type="ECO:0000313" key="3">
    <source>
        <dbReference type="EMBL" id="SBW10102.1"/>
    </source>
</evidence>
<dbReference type="Pfam" id="PF20187">
    <property type="entry name" value="DUF6550"/>
    <property type="match status" value="1"/>
</dbReference>
<protein>
    <submittedName>
        <fullName evidence="3">Uncharacterized protein</fullName>
    </submittedName>
</protein>
<accession>A0A212KEP0</accession>
<dbReference type="InterPro" id="IPR046680">
    <property type="entry name" value="DUF6550"/>
</dbReference>
<reference evidence="3" key="1">
    <citation type="submission" date="2016-04" db="EMBL/GenBank/DDBJ databases">
        <authorList>
            <person name="Evans L.H."/>
            <person name="Alamgir A."/>
            <person name="Owens N."/>
            <person name="Weber N.D."/>
            <person name="Virtaneva K."/>
            <person name="Barbian K."/>
            <person name="Babar A."/>
            <person name="Rosenke K."/>
        </authorList>
    </citation>
    <scope>NUCLEOTIDE SEQUENCE</scope>
    <source>
        <strain evidence="3">86</strain>
    </source>
</reference>
<feature type="compositionally biased region" description="Low complexity" evidence="1">
    <location>
        <begin position="23"/>
        <end position="34"/>
    </location>
</feature>
<feature type="compositionally biased region" description="Polar residues" evidence="1">
    <location>
        <begin position="61"/>
        <end position="76"/>
    </location>
</feature>